<dbReference type="InterPro" id="IPR015590">
    <property type="entry name" value="Aldehyde_DH_dom"/>
</dbReference>
<evidence type="ECO:0000256" key="4">
    <source>
        <dbReference type="PROSITE-ProRule" id="PRU10007"/>
    </source>
</evidence>
<dbReference type="PANTHER" id="PTHR42986:SF1">
    <property type="entry name" value="BENZALDEHYDE DEHYDROGENASE YFMT"/>
    <property type="match status" value="1"/>
</dbReference>
<dbReference type="Proteomes" id="UP001241747">
    <property type="component" value="Unassembled WGS sequence"/>
</dbReference>
<dbReference type="GO" id="GO:0004029">
    <property type="term" value="F:aldehyde dehydrogenase (NAD+) activity"/>
    <property type="evidence" value="ECO:0007669"/>
    <property type="project" value="UniProtKB-EC"/>
</dbReference>
<dbReference type="PROSITE" id="PS00070">
    <property type="entry name" value="ALDEHYDE_DEHYDR_CYS"/>
    <property type="match status" value="1"/>
</dbReference>
<keyword evidence="8" id="KW-1185">Reference proteome</keyword>
<dbReference type="Pfam" id="PF00171">
    <property type="entry name" value="Aldedh"/>
    <property type="match status" value="1"/>
</dbReference>
<dbReference type="Gene3D" id="3.40.605.10">
    <property type="entry name" value="Aldehyde Dehydrogenase, Chain A, domain 1"/>
    <property type="match status" value="1"/>
</dbReference>
<comment type="similarity">
    <text evidence="1 5">Belongs to the aldehyde dehydrogenase family.</text>
</comment>
<dbReference type="InterPro" id="IPR016161">
    <property type="entry name" value="Ald_DH/histidinol_DH"/>
</dbReference>
<evidence type="ECO:0000313" key="8">
    <source>
        <dbReference type="Proteomes" id="UP001241747"/>
    </source>
</evidence>
<evidence type="ECO:0000256" key="1">
    <source>
        <dbReference type="ARBA" id="ARBA00009986"/>
    </source>
</evidence>
<dbReference type="EMBL" id="JAUSVY010000001">
    <property type="protein sequence ID" value="MDQ0503612.1"/>
    <property type="molecule type" value="Genomic_DNA"/>
</dbReference>
<dbReference type="PROSITE" id="PS00687">
    <property type="entry name" value="ALDEHYDE_DEHYDR_GLU"/>
    <property type="match status" value="1"/>
</dbReference>
<keyword evidence="3" id="KW-0520">NAD</keyword>
<dbReference type="InterPro" id="IPR016163">
    <property type="entry name" value="Ald_DH_C"/>
</dbReference>
<evidence type="ECO:0000259" key="6">
    <source>
        <dbReference type="Pfam" id="PF00171"/>
    </source>
</evidence>
<dbReference type="InterPro" id="IPR016162">
    <property type="entry name" value="Ald_DH_N"/>
</dbReference>
<evidence type="ECO:0000256" key="5">
    <source>
        <dbReference type="RuleBase" id="RU003345"/>
    </source>
</evidence>
<keyword evidence="2 5" id="KW-0560">Oxidoreductase</keyword>
<gene>
    <name evidence="7" type="ORF">QOZ94_000382</name>
</gene>
<reference evidence="7 8" key="1">
    <citation type="submission" date="2023-07" db="EMBL/GenBank/DDBJ databases">
        <title>Genomic Encyclopedia of Type Strains, Phase IV (KMG-IV): sequencing the most valuable type-strain genomes for metagenomic binning, comparative biology and taxonomic classification.</title>
        <authorList>
            <person name="Goeker M."/>
        </authorList>
    </citation>
    <scope>NUCLEOTIDE SEQUENCE [LARGE SCALE GENOMIC DNA]</scope>
    <source>
        <strain evidence="7 8">DSM 3770</strain>
    </source>
</reference>
<dbReference type="EC" id="1.2.1.3" evidence="7"/>
<dbReference type="SUPFAM" id="SSF53720">
    <property type="entry name" value="ALDH-like"/>
    <property type="match status" value="1"/>
</dbReference>
<dbReference type="Gene3D" id="3.40.309.10">
    <property type="entry name" value="Aldehyde Dehydrogenase, Chain A, domain 2"/>
    <property type="match status" value="1"/>
</dbReference>
<name>A0ABU0L946_XANAG</name>
<sequence>MGFINGGFAETDAPKMAVVNPATGGTIGHVPMCWPQDMAHAIDAAEAAFASWGETLAAERELILIRMADALERHREELVDLLIDEAGSTVGKACFEVEFTASMLRSAAGEARRIFGHVIPSDAPDCLSFTLRRPLGVIGAIAPFNYPLLLGTKKVCMAIAAGNTVVMKPSEETSMIALKAAEIFQEAGLPPGVLNVVPGDGAILGGVLLADPRVKMISFTGSTRVGRFLAVECARVGKKITLEMGGKSPVIVLDDADLDYAVATAAFGIFIHQGQICMAGSRIIVDAAVYDAFLERFVAKVRQLKMGDPRQPDTVIGPLIRASQCDLIAGVVAGAVKDGARLMCGGGHEGNFFEPTVLADVTAQMSAFRDELFGPVASVIKARDADHALTLANDSCYGLSSAVLTRSLDRALHFARHLEAGVVHVNSSTIEDNPHAPFGGVKDSGMGREGGQWSMEEMTETKWVTIQQGRRAFPF</sequence>
<protein>
    <submittedName>
        <fullName evidence="7">Aldehyde dehydrogenase (NAD+)</fullName>
        <ecNumber evidence="7">1.2.1.3</ecNumber>
    </submittedName>
</protein>
<organism evidence="7 8">
    <name type="scientific">Xanthobacter agilis</name>
    <dbReference type="NCBI Taxonomy" id="47492"/>
    <lineage>
        <taxon>Bacteria</taxon>
        <taxon>Pseudomonadati</taxon>
        <taxon>Pseudomonadota</taxon>
        <taxon>Alphaproteobacteria</taxon>
        <taxon>Hyphomicrobiales</taxon>
        <taxon>Xanthobacteraceae</taxon>
        <taxon>Xanthobacter</taxon>
    </lineage>
</organism>
<dbReference type="RefSeq" id="WP_237346172.1">
    <property type="nucleotide sequence ID" value="NZ_JABWGX010000016.1"/>
</dbReference>
<dbReference type="InterPro" id="IPR016160">
    <property type="entry name" value="Ald_DH_CS_CYS"/>
</dbReference>
<feature type="active site" evidence="4">
    <location>
        <position position="243"/>
    </location>
</feature>
<dbReference type="PANTHER" id="PTHR42986">
    <property type="entry name" value="BENZALDEHYDE DEHYDROGENASE YFMT"/>
    <property type="match status" value="1"/>
</dbReference>
<accession>A0ABU0L946</accession>
<feature type="domain" description="Aldehyde dehydrogenase" evidence="6">
    <location>
        <begin position="10"/>
        <end position="464"/>
    </location>
</feature>
<dbReference type="InterPro" id="IPR029510">
    <property type="entry name" value="Ald_DH_CS_GLU"/>
</dbReference>
<evidence type="ECO:0000256" key="2">
    <source>
        <dbReference type="ARBA" id="ARBA00023002"/>
    </source>
</evidence>
<proteinExistence type="inferred from homology"/>
<evidence type="ECO:0000256" key="3">
    <source>
        <dbReference type="ARBA" id="ARBA00023027"/>
    </source>
</evidence>
<comment type="caution">
    <text evidence="7">The sequence shown here is derived from an EMBL/GenBank/DDBJ whole genome shotgun (WGS) entry which is preliminary data.</text>
</comment>
<evidence type="ECO:0000313" key="7">
    <source>
        <dbReference type="EMBL" id="MDQ0503612.1"/>
    </source>
</evidence>